<dbReference type="EMBL" id="LGSR01000022">
    <property type="protein sequence ID" value="KOS18275.1"/>
    <property type="molecule type" value="Genomic_DNA"/>
</dbReference>
<name>A0A0M9VT03_ESCWE</name>
<dbReference type="AlphaFoldDB" id="A0A0M9VT03"/>
<keyword evidence="3" id="KW-1185">Reference proteome</keyword>
<feature type="compositionally biased region" description="Basic and acidic residues" evidence="1">
    <location>
        <begin position="191"/>
        <end position="223"/>
    </location>
</feature>
<dbReference type="Proteomes" id="UP000053831">
    <property type="component" value="Unassembled WGS sequence"/>
</dbReference>
<gene>
    <name evidence="2" type="ORF">ESCO_002705</name>
</gene>
<accession>A0A0M9VT03</accession>
<feature type="region of interest" description="Disordered" evidence="1">
    <location>
        <begin position="44"/>
        <end position="89"/>
    </location>
</feature>
<proteinExistence type="predicted"/>
<organism evidence="2 3">
    <name type="scientific">Escovopsis weberi</name>
    <dbReference type="NCBI Taxonomy" id="150374"/>
    <lineage>
        <taxon>Eukaryota</taxon>
        <taxon>Fungi</taxon>
        <taxon>Dikarya</taxon>
        <taxon>Ascomycota</taxon>
        <taxon>Pezizomycotina</taxon>
        <taxon>Sordariomycetes</taxon>
        <taxon>Hypocreomycetidae</taxon>
        <taxon>Hypocreales</taxon>
        <taxon>Hypocreaceae</taxon>
        <taxon>Escovopsis</taxon>
    </lineage>
</organism>
<feature type="compositionally biased region" description="Basic and acidic residues" evidence="1">
    <location>
        <begin position="76"/>
        <end position="89"/>
    </location>
</feature>
<comment type="caution">
    <text evidence="2">The sequence shown here is derived from an EMBL/GenBank/DDBJ whole genome shotgun (WGS) entry which is preliminary data.</text>
</comment>
<protein>
    <submittedName>
        <fullName evidence="2">Uncharacterized protein</fullName>
    </submittedName>
</protein>
<feature type="region of interest" description="Disordered" evidence="1">
    <location>
        <begin position="134"/>
        <end position="229"/>
    </location>
</feature>
<sequence length="335" mass="37523">MAIAAVRDVKRAFDEFSEDEISENDAISKDKHRRFETSLKRSALDDLGRRPAKRRRIEPTPRAILPLPLPLPLPEAHGEKEAKPLPEAHGEMEMEAKLLPEPERGSPSVLALGCLSVRVALQRVWRTITPWPAKNEIGDESGGKAKPQQPQQQQQLGGNCIETHHGKDTGMRDTQAERLRLPPRVLHGRPKPGEKEPQKNEPQKKESEKESRKKEPQKKESLKKGPRLSCVRPAQHGTRAGAYCPECTAEYARPACFVPERTHTAAWHNGMPVPRIWVTTPAGVMLPAERVGRWRSKQVSPEAWSRKRLWAGSGLLSPVWGRGGGARRRRVRGSA</sequence>
<evidence type="ECO:0000313" key="2">
    <source>
        <dbReference type="EMBL" id="KOS18275.1"/>
    </source>
</evidence>
<evidence type="ECO:0000313" key="3">
    <source>
        <dbReference type="Proteomes" id="UP000053831"/>
    </source>
</evidence>
<reference evidence="2 3" key="1">
    <citation type="submission" date="2015-07" db="EMBL/GenBank/DDBJ databases">
        <title>The genome of the fungus Escovopsis weberi, a specialized disease agent of ant agriculture.</title>
        <authorList>
            <person name="de Man T.J."/>
            <person name="Stajich J.E."/>
            <person name="Kubicek C.P."/>
            <person name="Chenthamara K."/>
            <person name="Atanasova L."/>
            <person name="Druzhinina I.S."/>
            <person name="Birnbaum S."/>
            <person name="Barribeau S.M."/>
            <person name="Teiling C."/>
            <person name="Suen G."/>
            <person name="Currie C."/>
            <person name="Gerardo N.M."/>
        </authorList>
    </citation>
    <scope>NUCLEOTIDE SEQUENCE [LARGE SCALE GENOMIC DNA]</scope>
</reference>
<feature type="compositionally biased region" description="Basic and acidic residues" evidence="1">
    <location>
        <begin position="162"/>
        <end position="180"/>
    </location>
</feature>
<evidence type="ECO:0000256" key="1">
    <source>
        <dbReference type="SAM" id="MobiDB-lite"/>
    </source>
</evidence>